<proteinExistence type="predicted"/>
<evidence type="ECO:0000313" key="3">
    <source>
        <dbReference type="Proteomes" id="UP000316330"/>
    </source>
</evidence>
<evidence type="ECO:0008006" key="4">
    <source>
        <dbReference type="Google" id="ProtNLM"/>
    </source>
</evidence>
<feature type="transmembrane region" description="Helical" evidence="1">
    <location>
        <begin position="53"/>
        <end position="71"/>
    </location>
</feature>
<reference evidence="2 3" key="1">
    <citation type="submission" date="2019-07" db="EMBL/GenBank/DDBJ databases">
        <authorList>
            <person name="Kim J."/>
        </authorList>
    </citation>
    <scope>NUCLEOTIDE SEQUENCE [LARGE SCALE GENOMIC DNA]</scope>
    <source>
        <strain evidence="2 3">G13</strain>
    </source>
</reference>
<gene>
    <name evidence="2" type="ORF">FPZ45_10915</name>
</gene>
<protein>
    <recommendedName>
        <fullName evidence="4">DUF998 domain-containing protein</fullName>
    </recommendedName>
</protein>
<dbReference type="OrthoDB" id="2973754at2"/>
<keyword evidence="3" id="KW-1185">Reference proteome</keyword>
<evidence type="ECO:0000256" key="1">
    <source>
        <dbReference type="SAM" id="Phobius"/>
    </source>
</evidence>
<keyword evidence="1" id="KW-0812">Transmembrane</keyword>
<name>A0A559JKY5_9BACL</name>
<keyword evidence="1" id="KW-1133">Transmembrane helix</keyword>
<keyword evidence="1" id="KW-0472">Membrane</keyword>
<feature type="transmembrane region" description="Helical" evidence="1">
    <location>
        <begin position="12"/>
        <end position="33"/>
    </location>
</feature>
<dbReference type="EMBL" id="VNJJ01000005">
    <property type="protein sequence ID" value="TVY00530.1"/>
    <property type="molecule type" value="Genomic_DNA"/>
</dbReference>
<dbReference type="AlphaFoldDB" id="A0A559JKY5"/>
<comment type="caution">
    <text evidence="2">The sequence shown here is derived from an EMBL/GenBank/DDBJ whole genome shotgun (WGS) entry which is preliminary data.</text>
</comment>
<dbReference type="Proteomes" id="UP000316330">
    <property type="component" value="Unassembled WGS sequence"/>
</dbReference>
<accession>A0A559JKY5</accession>
<organism evidence="2 3">
    <name type="scientific">Cohnella terricola</name>
    <dbReference type="NCBI Taxonomy" id="1289167"/>
    <lineage>
        <taxon>Bacteria</taxon>
        <taxon>Bacillati</taxon>
        <taxon>Bacillota</taxon>
        <taxon>Bacilli</taxon>
        <taxon>Bacillales</taxon>
        <taxon>Paenibacillaceae</taxon>
        <taxon>Cohnella</taxon>
    </lineage>
</organism>
<evidence type="ECO:0000313" key="2">
    <source>
        <dbReference type="EMBL" id="TVY00530.1"/>
    </source>
</evidence>
<sequence>MSGGVSIVSKNNRIVVLISSFILGLLIMFSPNIITGSSYDTTHVMGGLLTAEFVVRTIVIVIGLIVIYDGIKNYFYIK</sequence>